<reference evidence="8" key="2">
    <citation type="submission" date="2020-10" db="UniProtKB">
        <authorList>
            <consortium name="WormBaseParasite"/>
        </authorList>
    </citation>
    <scope>IDENTIFICATION</scope>
</reference>
<dbReference type="SMART" id="SM00326">
    <property type="entry name" value="SH3"/>
    <property type="match status" value="1"/>
</dbReference>
<dbReference type="PANTHER" id="PTHR15729">
    <property type="entry name" value="CDC42 GTPASE-ACTIVATING PROTEIN"/>
    <property type="match status" value="1"/>
</dbReference>
<keyword evidence="1 3" id="KW-0728">SH3 domain</keyword>
<dbReference type="SUPFAM" id="SSF50044">
    <property type="entry name" value="SH3-domain"/>
    <property type="match status" value="1"/>
</dbReference>
<dbReference type="InterPro" id="IPR001452">
    <property type="entry name" value="SH3_domain"/>
</dbReference>
<dbReference type="PANTHER" id="PTHR15729:SF10">
    <property type="entry name" value="GTPASE-ACTIVATING PROTEIN CDGAPR"/>
    <property type="match status" value="1"/>
</dbReference>
<evidence type="ECO:0000259" key="6">
    <source>
        <dbReference type="PROSITE" id="PS50238"/>
    </source>
</evidence>
<dbReference type="InterPro" id="IPR008936">
    <property type="entry name" value="Rho_GTPase_activation_prot"/>
</dbReference>
<evidence type="ECO:0000256" key="1">
    <source>
        <dbReference type="ARBA" id="ARBA00022443"/>
    </source>
</evidence>
<evidence type="ECO:0000259" key="5">
    <source>
        <dbReference type="PROSITE" id="PS50002"/>
    </source>
</evidence>
<organism evidence="7 8">
    <name type="scientific">Panagrellus redivivus</name>
    <name type="common">Microworm</name>
    <dbReference type="NCBI Taxonomy" id="6233"/>
    <lineage>
        <taxon>Eukaryota</taxon>
        <taxon>Metazoa</taxon>
        <taxon>Ecdysozoa</taxon>
        <taxon>Nematoda</taxon>
        <taxon>Chromadorea</taxon>
        <taxon>Rhabditida</taxon>
        <taxon>Tylenchina</taxon>
        <taxon>Panagrolaimomorpha</taxon>
        <taxon>Panagrolaimoidea</taxon>
        <taxon>Panagrolaimidae</taxon>
        <taxon>Panagrellus</taxon>
    </lineage>
</organism>
<accession>A0A7E4VRI3</accession>
<dbReference type="InterPro" id="IPR051576">
    <property type="entry name" value="PX-Rho_GAP"/>
</dbReference>
<feature type="domain" description="SH3" evidence="5">
    <location>
        <begin position="224"/>
        <end position="314"/>
    </location>
</feature>
<dbReference type="GO" id="GO:0005096">
    <property type="term" value="F:GTPase activator activity"/>
    <property type="evidence" value="ECO:0007669"/>
    <property type="project" value="UniProtKB-KW"/>
</dbReference>
<dbReference type="InterPro" id="IPR000198">
    <property type="entry name" value="RhoGAP_dom"/>
</dbReference>
<keyword evidence="7" id="KW-1185">Reference proteome</keyword>
<dbReference type="Proteomes" id="UP000492821">
    <property type="component" value="Unassembled WGS sequence"/>
</dbReference>
<evidence type="ECO:0000313" key="8">
    <source>
        <dbReference type="WBParaSite" id="Pan_g24109.t1"/>
    </source>
</evidence>
<feature type="region of interest" description="Disordered" evidence="4">
    <location>
        <begin position="809"/>
        <end position="840"/>
    </location>
</feature>
<dbReference type="Gene3D" id="2.30.30.40">
    <property type="entry name" value="SH3 Domains"/>
    <property type="match status" value="1"/>
</dbReference>
<dbReference type="WBParaSite" id="Pan_g24109.t1">
    <property type="protein sequence ID" value="Pan_g24109.t1"/>
    <property type="gene ID" value="Pan_g24109"/>
</dbReference>
<dbReference type="Gene3D" id="1.10.555.10">
    <property type="entry name" value="Rho GTPase activation protein"/>
    <property type="match status" value="1"/>
</dbReference>
<protein>
    <submittedName>
        <fullName evidence="8">Rho-GAP domain-containing protein</fullName>
    </submittedName>
</protein>
<dbReference type="SMART" id="SM00324">
    <property type="entry name" value="RhoGAP"/>
    <property type="match status" value="1"/>
</dbReference>
<evidence type="ECO:0000256" key="2">
    <source>
        <dbReference type="ARBA" id="ARBA00022468"/>
    </source>
</evidence>
<dbReference type="PROSITE" id="PS50238">
    <property type="entry name" value="RHOGAP"/>
    <property type="match status" value="1"/>
</dbReference>
<feature type="domain" description="Rho-GAP" evidence="6">
    <location>
        <begin position="366"/>
        <end position="557"/>
    </location>
</feature>
<proteinExistence type="predicted"/>
<evidence type="ECO:0000256" key="3">
    <source>
        <dbReference type="PROSITE-ProRule" id="PRU00192"/>
    </source>
</evidence>
<keyword evidence="2" id="KW-0343">GTPase activation</keyword>
<name>A0A7E4VRI3_PANRE</name>
<evidence type="ECO:0000313" key="7">
    <source>
        <dbReference type="Proteomes" id="UP000492821"/>
    </source>
</evidence>
<dbReference type="AlphaFoldDB" id="A0A7E4VRI3"/>
<dbReference type="PROSITE" id="PS50002">
    <property type="entry name" value="SH3"/>
    <property type="match status" value="1"/>
</dbReference>
<reference evidence="7" key="1">
    <citation type="journal article" date="2013" name="Genetics">
        <title>The draft genome and transcriptome of Panagrellus redivivus are shaped by the harsh demands of a free-living lifestyle.</title>
        <authorList>
            <person name="Srinivasan J."/>
            <person name="Dillman A.R."/>
            <person name="Macchietto M.G."/>
            <person name="Heikkinen L."/>
            <person name="Lakso M."/>
            <person name="Fracchia K.M."/>
            <person name="Antoshechkin I."/>
            <person name="Mortazavi A."/>
            <person name="Wong G."/>
            <person name="Sternberg P.W."/>
        </authorList>
    </citation>
    <scope>NUCLEOTIDE SEQUENCE [LARGE SCALE GENOMIC DNA]</scope>
    <source>
        <strain evidence="7">MT8872</strain>
    </source>
</reference>
<dbReference type="GO" id="GO:0007264">
    <property type="term" value="P:small GTPase-mediated signal transduction"/>
    <property type="evidence" value="ECO:0007669"/>
    <property type="project" value="TreeGrafter"/>
</dbReference>
<sequence length="879" mass="100392">MLDEVMPNALSPTVHVGSRLDARKSLYKQRSPLPTRSTSILKINECQHFHYDYVEIGPVTITVETDEESLLCEESYDQLTFRWVFCIQCNEQKWIIQRTFAEFAEFDCQLHRCVFDRRHSRLAELRQLRVTSNNPYSTTTVVMNTMEISPSSSTASYNASVSTTAASWTLNNPIKVRRHLVTYVERLSELTGSIITCFPVLKFLELDSRGNHFIPIEQSQINTPAVAAAIVIKDFTETKPGELSIKVGDIVSVIEMKTLEQSDNVYWKGKLTITKKRPLLRGSRTSLPTECFSTHGHQFVMGYFPSSCVKLFSSKIEPDECVPSKRSLYTRSFINRHQNMWKLRPKVLQSSFWRNRARQVDIVFGADLAEHLAKTNLDVPLVLTKCIEVLETHGLVTGIYRQCGIQSNIRNLRWQFDNNHPPDLTDEKILRDIHCVSSLLKQYFRQLPNPLFTYELYPEILRAYESETKDRVANVAKVLRQLPPAHYRTARTLMHHLSMMCRHKGLTDMTASNLAIVWAPNLFRNPPSIDMQCQLLKDITIHKNMCNFFIVHANVLFDDANDSTLLASLAEDEIAAEMTTYLRHKENNFQASRLPGDRACIDVNGGPAMLPAAFHTVIDLPQSKKNQSKWKKLLRYSSLEHSLAGLWNRRSRSRKTSPSRAYILPDIQLSSSSSNGQEMRRSESMFSYVAKNVEDFGQNVVRSVRNFSIRRSKRWRRNESSVESSSSAADDFELLRNLRLRTEEPFAQMTQSSVENGTVIQPGKLIRSVSDDVISGGMHKGLIEIEEPKPKRVMFETSERAEQFFYHVDSPDHDNSQSGDVDSDTDVSSQESLPLDVSRYDNVLPQKTAHALLSTQPQQSPPSVYEDAKNLIISRPLLD</sequence>
<dbReference type="Pfam" id="PF07653">
    <property type="entry name" value="SH3_2"/>
    <property type="match status" value="1"/>
</dbReference>
<dbReference type="SUPFAM" id="SSF48350">
    <property type="entry name" value="GTPase activation domain, GAP"/>
    <property type="match status" value="1"/>
</dbReference>
<dbReference type="Pfam" id="PF00620">
    <property type="entry name" value="RhoGAP"/>
    <property type="match status" value="1"/>
</dbReference>
<feature type="compositionally biased region" description="Low complexity" evidence="4">
    <location>
        <begin position="816"/>
        <end position="832"/>
    </location>
</feature>
<evidence type="ECO:0000256" key="4">
    <source>
        <dbReference type="SAM" id="MobiDB-lite"/>
    </source>
</evidence>
<dbReference type="InterPro" id="IPR036028">
    <property type="entry name" value="SH3-like_dom_sf"/>
</dbReference>